<dbReference type="InterPro" id="IPR005754">
    <property type="entry name" value="Sortase"/>
</dbReference>
<accession>A0ABN1REL4</accession>
<dbReference type="Gene3D" id="2.40.260.10">
    <property type="entry name" value="Sortase"/>
    <property type="match status" value="1"/>
</dbReference>
<dbReference type="Proteomes" id="UP001500542">
    <property type="component" value="Unassembled WGS sequence"/>
</dbReference>
<reference evidence="3 4" key="1">
    <citation type="journal article" date="2019" name="Int. J. Syst. Evol. Microbiol.">
        <title>The Global Catalogue of Microorganisms (GCM) 10K type strain sequencing project: providing services to taxonomists for standard genome sequencing and annotation.</title>
        <authorList>
            <consortium name="The Broad Institute Genomics Platform"/>
            <consortium name="The Broad Institute Genome Sequencing Center for Infectious Disease"/>
            <person name="Wu L."/>
            <person name="Ma J."/>
        </authorList>
    </citation>
    <scope>NUCLEOTIDE SEQUENCE [LARGE SCALE GENOMIC DNA]</scope>
    <source>
        <strain evidence="3 4">JCM 10977</strain>
    </source>
</reference>
<evidence type="ECO:0000256" key="1">
    <source>
        <dbReference type="ARBA" id="ARBA00022801"/>
    </source>
</evidence>
<keyword evidence="1" id="KW-0378">Hydrolase</keyword>
<dbReference type="SUPFAM" id="SSF63817">
    <property type="entry name" value="Sortase"/>
    <property type="match status" value="1"/>
</dbReference>
<protein>
    <recommendedName>
        <fullName evidence="5">Class F sortase</fullName>
    </recommendedName>
</protein>
<name>A0ABN1REL4_9ACTN</name>
<evidence type="ECO:0000256" key="2">
    <source>
        <dbReference type="SAM" id="MobiDB-lite"/>
    </source>
</evidence>
<comment type="caution">
    <text evidence="3">The sequence shown here is derived from an EMBL/GenBank/DDBJ whole genome shotgun (WGS) entry which is preliminary data.</text>
</comment>
<feature type="region of interest" description="Disordered" evidence="2">
    <location>
        <begin position="44"/>
        <end position="89"/>
    </location>
</feature>
<dbReference type="InterPro" id="IPR042001">
    <property type="entry name" value="Sortase_F"/>
</dbReference>
<dbReference type="EMBL" id="BAAAHK010000017">
    <property type="protein sequence ID" value="GAA0955789.1"/>
    <property type="molecule type" value="Genomic_DNA"/>
</dbReference>
<proteinExistence type="predicted"/>
<evidence type="ECO:0000313" key="4">
    <source>
        <dbReference type="Proteomes" id="UP001500542"/>
    </source>
</evidence>
<organism evidence="3 4">
    <name type="scientific">Kribbella koreensis</name>
    <dbReference type="NCBI Taxonomy" id="57909"/>
    <lineage>
        <taxon>Bacteria</taxon>
        <taxon>Bacillati</taxon>
        <taxon>Actinomycetota</taxon>
        <taxon>Actinomycetes</taxon>
        <taxon>Propionibacteriales</taxon>
        <taxon>Kribbellaceae</taxon>
        <taxon>Kribbella</taxon>
    </lineage>
</organism>
<gene>
    <name evidence="3" type="ORF">GCM10009554_64210</name>
</gene>
<sequence>MTNARRRGRPAPLRWGGSLALAGIALALTGAYLQVDDRAGAVPPDVATPAIPHRPASAIPHRSTPHTAAPPGRTKTTAPPRIPAARPGRPLELSIPRLQVTAPVVGISTEQGALIPPSNPQKLGWWTGGAQPGARVGSAIITGHTVHTGGGAFDNLALLRPGDDVAVATSRGQLGYRVTTVTTYRKQTLAKNAAHIFDQTVPGRLVLVTCEDWNGKVYLSNSVVVAQRVT</sequence>
<feature type="compositionally biased region" description="Low complexity" evidence="2">
    <location>
        <begin position="73"/>
        <end position="89"/>
    </location>
</feature>
<evidence type="ECO:0000313" key="3">
    <source>
        <dbReference type="EMBL" id="GAA0955789.1"/>
    </source>
</evidence>
<dbReference type="InterPro" id="IPR023365">
    <property type="entry name" value="Sortase_dom-sf"/>
</dbReference>
<dbReference type="CDD" id="cd05829">
    <property type="entry name" value="Sortase_F"/>
    <property type="match status" value="1"/>
</dbReference>
<dbReference type="Pfam" id="PF04203">
    <property type="entry name" value="Sortase"/>
    <property type="match status" value="1"/>
</dbReference>
<evidence type="ECO:0008006" key="5">
    <source>
        <dbReference type="Google" id="ProtNLM"/>
    </source>
</evidence>
<keyword evidence="4" id="KW-1185">Reference proteome</keyword>